<proteinExistence type="predicted"/>
<organism evidence="2 3">
    <name type="scientific">Arabidopsis thaliana</name>
    <name type="common">Mouse-ear cress</name>
    <dbReference type="NCBI Taxonomy" id="3702"/>
    <lineage>
        <taxon>Eukaryota</taxon>
        <taxon>Viridiplantae</taxon>
        <taxon>Streptophyta</taxon>
        <taxon>Embryophyta</taxon>
        <taxon>Tracheophyta</taxon>
        <taxon>Spermatophyta</taxon>
        <taxon>Magnoliopsida</taxon>
        <taxon>eudicotyledons</taxon>
        <taxon>Gunneridae</taxon>
        <taxon>Pentapetalae</taxon>
        <taxon>rosids</taxon>
        <taxon>malvids</taxon>
        <taxon>Brassicales</taxon>
        <taxon>Brassicaceae</taxon>
        <taxon>Camelineae</taxon>
        <taxon>Arabidopsis</taxon>
    </lineage>
</organism>
<feature type="non-terminal residue" evidence="2">
    <location>
        <position position="1"/>
    </location>
</feature>
<sequence>NKEATNTNPAKDPAARVAALLLLSTGVDPVGPATGAPSGVREVGGAGGEAEEGSGEPAGGETGAAVGVADGVGVGVGELVRRFLEVEQEMEEEILLVLVLELELWLKKL</sequence>
<feature type="region of interest" description="Disordered" evidence="1">
    <location>
        <begin position="29"/>
        <end position="66"/>
    </location>
</feature>
<protein>
    <submittedName>
        <fullName evidence="2">Uncharacterized protein</fullName>
    </submittedName>
</protein>
<evidence type="ECO:0000313" key="2">
    <source>
        <dbReference type="EMBL" id="VYS62072.1"/>
    </source>
</evidence>
<evidence type="ECO:0000313" key="3">
    <source>
        <dbReference type="Proteomes" id="UP000426265"/>
    </source>
</evidence>
<dbReference type="Proteomes" id="UP000426265">
    <property type="component" value="Unassembled WGS sequence"/>
</dbReference>
<name>A0A654FMJ2_ARATH</name>
<dbReference type="AlphaFoldDB" id="A0A654FMJ2"/>
<gene>
    <name evidence="2" type="ORF">AN1_LOCUS17499</name>
</gene>
<dbReference type="EMBL" id="CACRSJ010000109">
    <property type="protein sequence ID" value="VYS62072.1"/>
    <property type="molecule type" value="Genomic_DNA"/>
</dbReference>
<reference evidence="2 3" key="1">
    <citation type="submission" date="2019-11" db="EMBL/GenBank/DDBJ databases">
        <authorList>
            <person name="Jiao W.-B."/>
            <person name="Schneeberger K."/>
        </authorList>
    </citation>
    <scope>NUCLEOTIDE SEQUENCE [LARGE SCALE GENOMIC DNA]</scope>
    <source>
        <strain evidence="3">cv. An-1</strain>
    </source>
</reference>
<accession>A0A654FMJ2</accession>
<evidence type="ECO:0000256" key="1">
    <source>
        <dbReference type="SAM" id="MobiDB-lite"/>
    </source>
</evidence>